<evidence type="ECO:0000313" key="5">
    <source>
        <dbReference type="Proteomes" id="UP000825935"/>
    </source>
</evidence>
<dbReference type="Gene3D" id="1.20.5.190">
    <property type="match status" value="1"/>
</dbReference>
<proteinExistence type="inferred from homology"/>
<accession>A0A8T2RML5</accession>
<evidence type="ECO:0000313" key="4">
    <source>
        <dbReference type="EMBL" id="KAH7297682.1"/>
    </source>
</evidence>
<feature type="region of interest" description="Disordered" evidence="3">
    <location>
        <begin position="560"/>
        <end position="684"/>
    </location>
</feature>
<dbReference type="Proteomes" id="UP000825935">
    <property type="component" value="Chromosome 25"/>
</dbReference>
<dbReference type="CDD" id="cd23767">
    <property type="entry name" value="IQCD"/>
    <property type="match status" value="1"/>
</dbReference>
<dbReference type="EMBL" id="CM035430">
    <property type="protein sequence ID" value="KAH7297682.1"/>
    <property type="molecule type" value="Genomic_DNA"/>
</dbReference>
<dbReference type="SMART" id="SM00015">
    <property type="entry name" value="IQ"/>
    <property type="match status" value="1"/>
</dbReference>
<feature type="compositionally biased region" description="Polar residues" evidence="3">
    <location>
        <begin position="582"/>
        <end position="591"/>
    </location>
</feature>
<organism evidence="4 5">
    <name type="scientific">Ceratopteris richardii</name>
    <name type="common">Triangle waterfern</name>
    <dbReference type="NCBI Taxonomy" id="49495"/>
    <lineage>
        <taxon>Eukaryota</taxon>
        <taxon>Viridiplantae</taxon>
        <taxon>Streptophyta</taxon>
        <taxon>Embryophyta</taxon>
        <taxon>Tracheophyta</taxon>
        <taxon>Polypodiopsida</taxon>
        <taxon>Polypodiidae</taxon>
        <taxon>Polypodiales</taxon>
        <taxon>Pteridineae</taxon>
        <taxon>Pteridaceae</taxon>
        <taxon>Parkerioideae</taxon>
        <taxon>Ceratopteris</taxon>
    </lineage>
</organism>
<dbReference type="EMBL" id="CM035430">
    <property type="protein sequence ID" value="KAH7297679.1"/>
    <property type="molecule type" value="Genomic_DNA"/>
</dbReference>
<dbReference type="AlphaFoldDB" id="A0A8T2RML5"/>
<dbReference type="GO" id="GO:0005516">
    <property type="term" value="F:calmodulin binding"/>
    <property type="evidence" value="ECO:0007669"/>
    <property type="project" value="UniProtKB-KW"/>
</dbReference>
<comment type="similarity">
    <text evidence="2">Belongs to the IQD family.</text>
</comment>
<dbReference type="EMBL" id="CM035430">
    <property type="protein sequence ID" value="KAH7297681.1"/>
    <property type="molecule type" value="Genomic_DNA"/>
</dbReference>
<feature type="compositionally biased region" description="Polar residues" evidence="3">
    <location>
        <begin position="652"/>
        <end position="672"/>
    </location>
</feature>
<reference evidence="4" key="1">
    <citation type="submission" date="2021-08" db="EMBL/GenBank/DDBJ databases">
        <title>WGS assembly of Ceratopteris richardii.</title>
        <authorList>
            <person name="Marchant D.B."/>
            <person name="Chen G."/>
            <person name="Jenkins J."/>
            <person name="Shu S."/>
            <person name="Leebens-Mack J."/>
            <person name="Grimwood J."/>
            <person name="Schmutz J."/>
            <person name="Soltis P."/>
            <person name="Soltis D."/>
            <person name="Chen Z.-H."/>
        </authorList>
    </citation>
    <scope>NUCLEOTIDE SEQUENCE</scope>
    <source>
        <strain evidence="4">Whitten #5841</strain>
        <tissue evidence="4">Leaf</tissue>
    </source>
</reference>
<comment type="caution">
    <text evidence="4">The sequence shown here is derived from an EMBL/GenBank/DDBJ whole genome shotgun (WGS) entry which is preliminary data.</text>
</comment>
<keyword evidence="5" id="KW-1185">Reference proteome</keyword>
<dbReference type="PROSITE" id="PS50096">
    <property type="entry name" value="IQ"/>
    <property type="match status" value="3"/>
</dbReference>
<feature type="compositionally biased region" description="Basic and acidic residues" evidence="3">
    <location>
        <begin position="18"/>
        <end position="31"/>
    </location>
</feature>
<dbReference type="EMBL" id="CM035430">
    <property type="protein sequence ID" value="KAH7297680.1"/>
    <property type="molecule type" value="Genomic_DNA"/>
</dbReference>
<dbReference type="PANTHER" id="PTHR32295:SF6">
    <property type="entry name" value="PROTEIN IQ-DOMAIN 18"/>
    <property type="match status" value="1"/>
</dbReference>
<dbReference type="EMBL" id="CM035430">
    <property type="protein sequence ID" value="KAH7297678.1"/>
    <property type="molecule type" value="Genomic_DNA"/>
</dbReference>
<dbReference type="Pfam" id="PF00612">
    <property type="entry name" value="IQ"/>
    <property type="match status" value="1"/>
</dbReference>
<evidence type="ECO:0000256" key="2">
    <source>
        <dbReference type="ARBA" id="ARBA00024341"/>
    </source>
</evidence>
<dbReference type="EMBL" id="CM035430">
    <property type="protein sequence ID" value="KAH7297683.1"/>
    <property type="molecule type" value="Genomic_DNA"/>
</dbReference>
<sequence length="684" mass="75014">MGKSARFVKALLKGLKSSSKDRGFDADHSDHGTLMPSSGVKESHHKKGTIKEKKWSIGRSASRNWDSGTAQELQSQHVEGEEERDALFAKLFEKKVTDATACGQGSITLPSYAVTNDIFTISETRTERDSCLKDIPSVPSAKVIQETQNWNYLDHNAKPTAAQDKDVDVDFVVKSFREGAVDRAAPLSLDDPSLLNWAATIIQTAFRGYLARRALRALKGLVRLQALARGRLVRRQAAATLRCVNALVRVQARVRAHQVRMSEEGKAVQQQIQQRKQSSVATEEWDNSPATPQQLQAKAEYRQVAAMKRERALAYAFSEQLRRCTPKQNNFVIDCKGDKNHWGWRWLERWMAARPWESSFPGLAREHVSIMNVMDYKLLSKHVNGEENDGGRDNSSPAKNISFVKKRSLSIPDSMLNNLENISSPSKTIPPHLHALSKLTSAGTHPNVVNNSTSPRSAALAFDASQPHLSSPFRLRVSLPTLSSLSSQKEPTISSFEDCGATMDKDRIVAEALKGSLEAFKGTSSDAKHMDSSKRTGCGVTTNVGSKSIGAAKCEKAIGSGKTAMSFKESEPEGKKREHGTKVSSQQQRNAISPVPGYMQSTESTKAKARPTGGPVPPNKQEGSLALANKRRSSPARSEQKTAVSGMDAEARTSSGSSQRLISNIRTSSSRALMTPVKEQYLHP</sequence>
<evidence type="ECO:0000256" key="1">
    <source>
        <dbReference type="ARBA" id="ARBA00022860"/>
    </source>
</evidence>
<name>A0A8T2RML5_CERRI</name>
<dbReference type="PANTHER" id="PTHR32295">
    <property type="entry name" value="IQ-DOMAIN 5-RELATED"/>
    <property type="match status" value="1"/>
</dbReference>
<keyword evidence="1" id="KW-0112">Calmodulin-binding</keyword>
<evidence type="ECO:0000256" key="3">
    <source>
        <dbReference type="SAM" id="MobiDB-lite"/>
    </source>
</evidence>
<dbReference type="OrthoDB" id="1931169at2759"/>
<gene>
    <name evidence="4" type="ORF">KP509_25G006800</name>
</gene>
<feature type="region of interest" description="Disordered" evidence="3">
    <location>
        <begin position="17"/>
        <end position="53"/>
    </location>
</feature>
<protein>
    <submittedName>
        <fullName evidence="4">Uncharacterized protein</fullName>
    </submittedName>
</protein>
<dbReference type="InterPro" id="IPR000048">
    <property type="entry name" value="IQ_motif_EF-hand-BS"/>
</dbReference>